<dbReference type="GO" id="GO:0020037">
    <property type="term" value="F:heme binding"/>
    <property type="evidence" value="ECO:0007669"/>
    <property type="project" value="InterPro"/>
</dbReference>
<dbReference type="EMBL" id="CP036264">
    <property type="protein sequence ID" value="QEG00291.1"/>
    <property type="molecule type" value="Genomic_DNA"/>
</dbReference>
<dbReference type="PANTHER" id="PTHR35889:SF3">
    <property type="entry name" value="F-BOX DOMAIN-CONTAINING PROTEIN"/>
    <property type="match status" value="1"/>
</dbReference>
<name>A0A5B9MJY7_9BACT</name>
<evidence type="ECO:0000256" key="1">
    <source>
        <dbReference type="SAM" id="MobiDB-lite"/>
    </source>
</evidence>
<dbReference type="SUPFAM" id="SSF46626">
    <property type="entry name" value="Cytochrome c"/>
    <property type="match status" value="1"/>
</dbReference>
<evidence type="ECO:0000259" key="5">
    <source>
        <dbReference type="Pfam" id="PF07635"/>
    </source>
</evidence>
<dbReference type="PANTHER" id="PTHR35889">
    <property type="entry name" value="CYCLOINULO-OLIGOSACCHARIDE FRUCTANOTRANSFERASE-RELATED"/>
    <property type="match status" value="1"/>
</dbReference>
<feature type="domain" description="DUF1553" evidence="4">
    <location>
        <begin position="805"/>
        <end position="1044"/>
    </location>
</feature>
<dbReference type="Proteomes" id="UP000321353">
    <property type="component" value="Chromosome"/>
</dbReference>
<proteinExistence type="predicted"/>
<evidence type="ECO:0000256" key="2">
    <source>
        <dbReference type="SAM" id="SignalP"/>
    </source>
</evidence>
<sequence precursor="true">MRVPVRPNPHPPFVSRLSITLAFVTALTLPSAGANDDVDYLTQIKPLLAEKCYSCHGVLKQEADLRLETRTLMIQGDVIIPGDPDASELLTRITADAGERMPPAEDGAPLQPDQIELLRRWIRQGAEAPDETPPPAPTQHWAFQPITMPLLPVVPGQPDHPVDAFLAAKRIDGNVHPVGPAERSIIIRRLYLDLIGLPPTADQLRDDRPWEQIVDDLLARSEHGERWARHWMDVWRYSDWYGLGQQLRYSQKHLWRWRDWIIRSLNDDKGYDRMILEMLAGDELAPSDPDAIAGTGYLARNYYLFNRTTWLDSTIEHTGKAFLGLTLNCAKCHDHKYDPISQLDYYRFRAIFEPHQVRLDPIPGVTDFEQDGLPRVFDDSVDRPTFVHLRGDPSNPDKDNPVSPGVPEILAEFADPVRPVPLPPSAFAPGTRSYVQQQAIRNAESAVAKAEQELAAAKTRLAESPSSEPTAPSADAASFELTETFDAPSDKRWQLTGDGWQYRDGALHQTRSTREPQMARLTETLPRDFQVDCFYTTTGGSTYKSVTFRFDQSEDAAYANYVYTSAHAPGPKVQVAFTREGNNTYPAQGRKAMPINVSQRYHLRFAVRDTLVNVWLDDQFVVAYRLPDRREGFFSLSGFDATVAFDEISIKSLPPEVELADAGAPSAPAVDPQRAVIVAETRLASATAALQSVKATIAADNARYVRSGSTAEIRELAGAAARKQLLAKIADAQYRAVADAADEKKLKAANDQKSAAEKRLSELEKASPDEPPSYASLRGSKKALETPEHKGPDYPAVYPSTSTGRRLTLAKWVASDQNPLTARVAVNQVWMRHFGTPLVESVFDFGLRAEKPLHADLLDFLATEFIQSGWSFKHLHRIIVTSDAYQLSSSTAKAEEQTRTSDPTNRYYWRANSKRMESQLVRDSLLSLGGKLDPKMAGPSVDPGPGATRRSVYLKHSRDQQDKFLSMFDDADILQCYRRNESIVPQQALALSNSKLAIEMAFEIASQITTGLEDDSPTNFINELFFRLLCREPTEAERAECHAFWDAMANLPEFQTQDAAARATAIRARLTQAIVNHNDFVTIR</sequence>
<feature type="compositionally biased region" description="Basic and acidic residues" evidence="1">
    <location>
        <begin position="782"/>
        <end position="792"/>
    </location>
</feature>
<organism evidence="6 7">
    <name type="scientific">Stieleria maiorica</name>
    <dbReference type="NCBI Taxonomy" id="2795974"/>
    <lineage>
        <taxon>Bacteria</taxon>
        <taxon>Pseudomonadati</taxon>
        <taxon>Planctomycetota</taxon>
        <taxon>Planctomycetia</taxon>
        <taxon>Pirellulales</taxon>
        <taxon>Pirellulaceae</taxon>
        <taxon>Stieleria</taxon>
    </lineage>
</organism>
<dbReference type="KEGG" id="smam:Mal15_43610"/>
<feature type="signal peptide" evidence="2">
    <location>
        <begin position="1"/>
        <end position="34"/>
    </location>
</feature>
<feature type="region of interest" description="Disordered" evidence="1">
    <location>
        <begin position="458"/>
        <end position="477"/>
    </location>
</feature>
<evidence type="ECO:0000313" key="7">
    <source>
        <dbReference type="Proteomes" id="UP000321353"/>
    </source>
</evidence>
<accession>A0A5B9MJY7</accession>
<dbReference type="Pfam" id="PF07583">
    <property type="entry name" value="PSCyt2"/>
    <property type="match status" value="1"/>
</dbReference>
<feature type="domain" description="DUF1549" evidence="3">
    <location>
        <begin position="161"/>
        <end position="355"/>
    </location>
</feature>
<evidence type="ECO:0000259" key="3">
    <source>
        <dbReference type="Pfam" id="PF07583"/>
    </source>
</evidence>
<feature type="domain" description="Cytochrome C Planctomycete-type" evidence="5">
    <location>
        <begin position="52"/>
        <end position="105"/>
    </location>
</feature>
<dbReference type="Pfam" id="PF07587">
    <property type="entry name" value="PSD1"/>
    <property type="match status" value="1"/>
</dbReference>
<dbReference type="InterPro" id="IPR011444">
    <property type="entry name" value="DUF1549"/>
</dbReference>
<dbReference type="InterPro" id="IPR036909">
    <property type="entry name" value="Cyt_c-like_dom_sf"/>
</dbReference>
<keyword evidence="2" id="KW-0732">Signal</keyword>
<dbReference type="Gene3D" id="2.60.120.560">
    <property type="entry name" value="Exo-inulinase, domain 1"/>
    <property type="match status" value="1"/>
</dbReference>
<dbReference type="Pfam" id="PF07635">
    <property type="entry name" value="PSCyt1"/>
    <property type="match status" value="1"/>
</dbReference>
<keyword evidence="7" id="KW-1185">Reference proteome</keyword>
<dbReference type="InterPro" id="IPR011429">
    <property type="entry name" value="Cyt_c_Planctomycete-type"/>
</dbReference>
<reference evidence="6 7" key="1">
    <citation type="submission" date="2019-02" db="EMBL/GenBank/DDBJ databases">
        <title>Planctomycetal bacteria perform biofilm scaping via a novel small molecule.</title>
        <authorList>
            <person name="Jeske O."/>
            <person name="Boedeker C."/>
            <person name="Wiegand S."/>
            <person name="Breitling P."/>
            <person name="Kallscheuer N."/>
            <person name="Jogler M."/>
            <person name="Rohde M."/>
            <person name="Petersen J."/>
            <person name="Medema M.H."/>
            <person name="Surup F."/>
            <person name="Jogler C."/>
        </authorList>
    </citation>
    <scope>NUCLEOTIDE SEQUENCE [LARGE SCALE GENOMIC DNA]</scope>
    <source>
        <strain evidence="6 7">Mal15</strain>
    </source>
</reference>
<evidence type="ECO:0000313" key="6">
    <source>
        <dbReference type="EMBL" id="QEG00291.1"/>
    </source>
</evidence>
<feature type="chain" id="PRO_5022757764" evidence="2">
    <location>
        <begin position="35"/>
        <end position="1084"/>
    </location>
</feature>
<dbReference type="InterPro" id="IPR022655">
    <property type="entry name" value="DUF1553"/>
</dbReference>
<dbReference type="AlphaFoldDB" id="A0A5B9MJY7"/>
<evidence type="ECO:0000259" key="4">
    <source>
        <dbReference type="Pfam" id="PF07587"/>
    </source>
</evidence>
<feature type="compositionally biased region" description="Basic and acidic residues" evidence="1">
    <location>
        <begin position="748"/>
        <end position="768"/>
    </location>
</feature>
<dbReference type="GO" id="GO:0009055">
    <property type="term" value="F:electron transfer activity"/>
    <property type="evidence" value="ECO:0007669"/>
    <property type="project" value="InterPro"/>
</dbReference>
<protein>
    <submittedName>
        <fullName evidence="6">Planctomycete cytochrome C</fullName>
    </submittedName>
</protein>
<gene>
    <name evidence="6" type="ORF">Mal15_43610</name>
</gene>
<feature type="region of interest" description="Disordered" evidence="1">
    <location>
        <begin position="748"/>
        <end position="799"/>
    </location>
</feature>
<dbReference type="RefSeq" id="WP_167546949.1">
    <property type="nucleotide sequence ID" value="NZ_CP036264.1"/>
</dbReference>